<sequence length="337" mass="37683">MEFGSGLREGGKVACLQFNPSLGEVKENMRRAEELLEGSGEFRGGGIDWLILPEMAFSGYNFPSLQHIQPFLEPTASGPSTKWAIRTANRYNCHVTVGYPETVKFKLLAARHSTLLHNSFARSHLPVPKRYNSTVTVNPQGEVIYHYRKCFLYYTDESWADEGPGIPISLPSVTTPENPFRSVDLGTPLGQIHHGICMDINPYKFIDYTKYEFATAALSAKAPTIVLSMAWLTNLSPDELALDPNKPDMNTFAYWMDRFWPVNRGMEEVTMIFANRCGVEDNARYAGSSTVVRVRQGDIRVFGQLGKAEEGVLVVDTKQVGYSASLVAPRSYSSLRY</sequence>
<organism evidence="2 3">
    <name type="scientific">Rhizodiscina lignyota</name>
    <dbReference type="NCBI Taxonomy" id="1504668"/>
    <lineage>
        <taxon>Eukaryota</taxon>
        <taxon>Fungi</taxon>
        <taxon>Dikarya</taxon>
        <taxon>Ascomycota</taxon>
        <taxon>Pezizomycotina</taxon>
        <taxon>Dothideomycetes</taxon>
        <taxon>Pleosporomycetidae</taxon>
        <taxon>Aulographales</taxon>
        <taxon>Rhizodiscinaceae</taxon>
        <taxon>Rhizodiscina</taxon>
    </lineage>
</organism>
<dbReference type="Gene3D" id="3.60.110.10">
    <property type="entry name" value="Carbon-nitrogen hydrolase"/>
    <property type="match status" value="1"/>
</dbReference>
<feature type="domain" description="CN hydrolase" evidence="1">
    <location>
        <begin position="11"/>
        <end position="319"/>
    </location>
</feature>
<dbReference type="GO" id="GO:0070773">
    <property type="term" value="F:protein-N-terminal glutamine amidohydrolase activity"/>
    <property type="evidence" value="ECO:0007669"/>
    <property type="project" value="InterPro"/>
</dbReference>
<keyword evidence="3" id="KW-1185">Reference proteome</keyword>
<dbReference type="OrthoDB" id="201515at2759"/>
<dbReference type="SUPFAM" id="SSF56317">
    <property type="entry name" value="Carbon-nitrogen hydrolase"/>
    <property type="match status" value="1"/>
</dbReference>
<accession>A0A9P4I431</accession>
<dbReference type="Pfam" id="PF00795">
    <property type="entry name" value="CN_hydrolase"/>
    <property type="match status" value="1"/>
</dbReference>
<comment type="caution">
    <text evidence="2">The sequence shown here is derived from an EMBL/GenBank/DDBJ whole genome shotgun (WGS) entry which is preliminary data.</text>
</comment>
<dbReference type="InterPro" id="IPR003010">
    <property type="entry name" value="C-N_Hydrolase"/>
</dbReference>
<name>A0A9P4I431_9PEZI</name>
<evidence type="ECO:0000259" key="1">
    <source>
        <dbReference type="PROSITE" id="PS50263"/>
    </source>
</evidence>
<dbReference type="InterPro" id="IPR036526">
    <property type="entry name" value="C-N_Hydrolase_sf"/>
</dbReference>
<proteinExistence type="predicted"/>
<reference evidence="2" key="1">
    <citation type="journal article" date="2020" name="Stud. Mycol.">
        <title>101 Dothideomycetes genomes: a test case for predicting lifestyles and emergence of pathogens.</title>
        <authorList>
            <person name="Haridas S."/>
            <person name="Albert R."/>
            <person name="Binder M."/>
            <person name="Bloem J."/>
            <person name="Labutti K."/>
            <person name="Salamov A."/>
            <person name="Andreopoulos B."/>
            <person name="Baker S."/>
            <person name="Barry K."/>
            <person name="Bills G."/>
            <person name="Bluhm B."/>
            <person name="Cannon C."/>
            <person name="Castanera R."/>
            <person name="Culley D."/>
            <person name="Daum C."/>
            <person name="Ezra D."/>
            <person name="Gonzalez J."/>
            <person name="Henrissat B."/>
            <person name="Kuo A."/>
            <person name="Liang C."/>
            <person name="Lipzen A."/>
            <person name="Lutzoni F."/>
            <person name="Magnuson J."/>
            <person name="Mondo S."/>
            <person name="Nolan M."/>
            <person name="Ohm R."/>
            <person name="Pangilinan J."/>
            <person name="Park H.-J."/>
            <person name="Ramirez L."/>
            <person name="Alfaro M."/>
            <person name="Sun H."/>
            <person name="Tritt A."/>
            <person name="Yoshinaga Y."/>
            <person name="Zwiers L.-H."/>
            <person name="Turgeon B."/>
            <person name="Goodwin S."/>
            <person name="Spatafora J."/>
            <person name="Crous P."/>
            <person name="Grigoriev I."/>
        </authorList>
    </citation>
    <scope>NUCLEOTIDE SEQUENCE</scope>
    <source>
        <strain evidence="2">CBS 133067</strain>
    </source>
</reference>
<dbReference type="PANTHER" id="PTHR11750:SF26">
    <property type="entry name" value="PROTEIN N-TERMINAL AMIDASE"/>
    <property type="match status" value="1"/>
</dbReference>
<keyword evidence="2" id="KW-0378">Hydrolase</keyword>
<dbReference type="Proteomes" id="UP000799772">
    <property type="component" value="Unassembled WGS sequence"/>
</dbReference>
<dbReference type="EMBL" id="ML978144">
    <property type="protein sequence ID" value="KAF2092618.1"/>
    <property type="molecule type" value="Genomic_DNA"/>
</dbReference>
<dbReference type="GO" id="GO:0008418">
    <property type="term" value="F:protein-N-terminal asparagine amidohydrolase activity"/>
    <property type="evidence" value="ECO:0007669"/>
    <property type="project" value="InterPro"/>
</dbReference>
<protein>
    <submittedName>
        <fullName evidence="2">Carbon-nitrogen hydrolase</fullName>
    </submittedName>
</protein>
<evidence type="ECO:0000313" key="2">
    <source>
        <dbReference type="EMBL" id="KAF2092618.1"/>
    </source>
</evidence>
<dbReference type="InterPro" id="IPR039703">
    <property type="entry name" value="Nta1"/>
</dbReference>
<dbReference type="PROSITE" id="PS50263">
    <property type="entry name" value="CN_HYDROLASE"/>
    <property type="match status" value="1"/>
</dbReference>
<gene>
    <name evidence="2" type="ORF">NA57DRAFT_49992</name>
</gene>
<dbReference type="PANTHER" id="PTHR11750">
    <property type="entry name" value="PROTEIN N-TERMINAL AMIDASE"/>
    <property type="match status" value="1"/>
</dbReference>
<evidence type="ECO:0000313" key="3">
    <source>
        <dbReference type="Proteomes" id="UP000799772"/>
    </source>
</evidence>
<dbReference type="AlphaFoldDB" id="A0A9P4I431"/>
<dbReference type="GO" id="GO:0030163">
    <property type="term" value="P:protein catabolic process"/>
    <property type="evidence" value="ECO:0007669"/>
    <property type="project" value="TreeGrafter"/>
</dbReference>